<dbReference type="PANTHER" id="PTHR38777:SF1">
    <property type="entry name" value="DNAK SUPPRESSOR PROTEIN"/>
    <property type="match status" value="1"/>
</dbReference>
<proteinExistence type="predicted"/>
<organism evidence="6 7">
    <name type="scientific">Pseudomonas abyssi</name>
    <dbReference type="NCBI Taxonomy" id="170540"/>
    <lineage>
        <taxon>Bacteria</taxon>
        <taxon>Pseudomonadati</taxon>
        <taxon>Pseudomonadota</taxon>
        <taxon>Gammaproteobacteria</taxon>
        <taxon>Pseudomonadales</taxon>
        <taxon>Pseudomonadaceae</taxon>
        <taxon>Pseudomonas</taxon>
    </lineage>
</organism>
<evidence type="ECO:0000256" key="1">
    <source>
        <dbReference type="ARBA" id="ARBA00022723"/>
    </source>
</evidence>
<dbReference type="Proteomes" id="UP000265411">
    <property type="component" value="Unassembled WGS sequence"/>
</dbReference>
<keyword evidence="7" id="KW-1185">Reference proteome</keyword>
<reference evidence="6 7" key="1">
    <citation type="journal article" date="2018" name="Syst. Appl. Microbiol.">
        <title>Pseudomonas gallaeciensis sp. nov., isolated from crude-oil-contaminated intertidal sand samples after the Prestige oil spill.</title>
        <authorList>
            <person name="Mulet M."/>
            <person name="Sanchez D."/>
            <person name="Rodriguez A.C."/>
            <person name="Nogales B."/>
            <person name="Bosch R."/>
            <person name="Busquets A."/>
            <person name="Gomila M."/>
            <person name="Lalucat J."/>
            <person name="Garcia-Valdes E."/>
        </authorList>
    </citation>
    <scope>NUCLEOTIDE SEQUENCE [LARGE SCALE GENOMIC DNA]</scope>
    <source>
        <strain evidence="6 7">V113</strain>
    </source>
</reference>
<feature type="zinc finger region" description="dksA C4-type" evidence="4">
    <location>
        <begin position="37"/>
        <end position="61"/>
    </location>
</feature>
<dbReference type="OrthoDB" id="962301at2"/>
<dbReference type="GO" id="GO:0008270">
    <property type="term" value="F:zinc ion binding"/>
    <property type="evidence" value="ECO:0007669"/>
    <property type="project" value="UniProtKB-KW"/>
</dbReference>
<dbReference type="GO" id="GO:1900378">
    <property type="term" value="P:positive regulation of secondary metabolite biosynthetic process"/>
    <property type="evidence" value="ECO:0007669"/>
    <property type="project" value="TreeGrafter"/>
</dbReference>
<dbReference type="InterPro" id="IPR012783">
    <property type="entry name" value="Znf_C4_TraR"/>
</dbReference>
<sequence>MADACDLGSDRAQQMLDDALEHRRYQASRLALDNPYCMDCGEAIPLKRREALPGVECCVDCQAIREHKGVGRG</sequence>
<comment type="caution">
    <text evidence="6">The sequence shown here is derived from an EMBL/GenBank/DDBJ whole genome shotgun (WGS) entry which is preliminary data.</text>
</comment>
<name>A0A395RAC0_9PSED</name>
<keyword evidence="1" id="KW-0479">Metal-binding</keyword>
<evidence type="ECO:0000259" key="5">
    <source>
        <dbReference type="Pfam" id="PF01258"/>
    </source>
</evidence>
<evidence type="ECO:0000256" key="3">
    <source>
        <dbReference type="ARBA" id="ARBA00022833"/>
    </source>
</evidence>
<evidence type="ECO:0000313" key="7">
    <source>
        <dbReference type="Proteomes" id="UP000265411"/>
    </source>
</evidence>
<dbReference type="AlphaFoldDB" id="A0A395RAC0"/>
<dbReference type="SUPFAM" id="SSF57716">
    <property type="entry name" value="Glucocorticoid receptor-like (DNA-binding domain)"/>
    <property type="match status" value="1"/>
</dbReference>
<dbReference type="PROSITE" id="PS51128">
    <property type="entry name" value="ZF_DKSA_2"/>
    <property type="match status" value="1"/>
</dbReference>
<dbReference type="EMBL" id="LMAZ01000001">
    <property type="protein sequence ID" value="RGP57056.1"/>
    <property type="molecule type" value="Genomic_DNA"/>
</dbReference>
<dbReference type="Pfam" id="PF01258">
    <property type="entry name" value="zf-dskA_traR"/>
    <property type="match status" value="1"/>
</dbReference>
<dbReference type="InterPro" id="IPR000962">
    <property type="entry name" value="Znf_DskA_TraR"/>
</dbReference>
<dbReference type="NCBIfam" id="TIGR02419">
    <property type="entry name" value="C4_traR_proteo"/>
    <property type="match status" value="1"/>
</dbReference>
<dbReference type="Gene3D" id="1.20.120.910">
    <property type="entry name" value="DksA, coiled-coil domain"/>
    <property type="match status" value="1"/>
</dbReference>
<keyword evidence="2" id="KW-0863">Zinc-finger</keyword>
<feature type="domain" description="Zinc finger DksA/TraR C4-type" evidence="5">
    <location>
        <begin position="36"/>
        <end position="67"/>
    </location>
</feature>
<gene>
    <name evidence="6" type="ORF">ASB58_06915</name>
</gene>
<evidence type="ECO:0000313" key="6">
    <source>
        <dbReference type="EMBL" id="RGP57056.1"/>
    </source>
</evidence>
<keyword evidence="3" id="KW-0862">Zinc</keyword>
<dbReference type="RefSeq" id="WP_118129792.1">
    <property type="nucleotide sequence ID" value="NZ_LMAZ01000001.1"/>
</dbReference>
<dbReference type="PANTHER" id="PTHR38777">
    <property type="entry name" value="FELS-2 PROPHAGE PROTEIN"/>
    <property type="match status" value="1"/>
</dbReference>
<protein>
    <recommendedName>
        <fullName evidence="5">Zinc finger DksA/TraR C4-type domain-containing protein</fullName>
    </recommendedName>
</protein>
<accession>A0A395RAC0</accession>
<evidence type="ECO:0000256" key="4">
    <source>
        <dbReference type="PROSITE-ProRule" id="PRU00510"/>
    </source>
</evidence>
<evidence type="ECO:0000256" key="2">
    <source>
        <dbReference type="ARBA" id="ARBA00022771"/>
    </source>
</evidence>